<proteinExistence type="predicted"/>
<dbReference type="AlphaFoldDB" id="A0AAD4KSU4"/>
<keyword evidence="1" id="KW-0479">Metal-binding</keyword>
<dbReference type="RefSeq" id="XP_046072258.1">
    <property type="nucleotide sequence ID" value="XM_046214065.1"/>
</dbReference>
<evidence type="ECO:0000313" key="7">
    <source>
        <dbReference type="Proteomes" id="UP001201262"/>
    </source>
</evidence>
<dbReference type="InterPro" id="IPR036236">
    <property type="entry name" value="Znf_C2H2_sf"/>
</dbReference>
<dbReference type="GO" id="GO:0000398">
    <property type="term" value="P:mRNA splicing, via spliceosome"/>
    <property type="evidence" value="ECO:0007669"/>
    <property type="project" value="InterPro"/>
</dbReference>
<keyword evidence="3" id="KW-0862">Zinc</keyword>
<dbReference type="SMART" id="SM00451">
    <property type="entry name" value="ZnF_U1"/>
    <property type="match status" value="1"/>
</dbReference>
<reference evidence="6" key="1">
    <citation type="submission" date="2021-12" db="EMBL/GenBank/DDBJ databases">
        <title>Convergent genome expansion in fungi linked to evolution of root-endophyte symbiosis.</title>
        <authorList>
            <consortium name="DOE Joint Genome Institute"/>
            <person name="Ke Y.-H."/>
            <person name="Bonito G."/>
            <person name="Liao H.-L."/>
            <person name="Looney B."/>
            <person name="Rojas-Flechas A."/>
            <person name="Nash J."/>
            <person name="Hameed K."/>
            <person name="Schadt C."/>
            <person name="Martin F."/>
            <person name="Crous P.W."/>
            <person name="Miettinen O."/>
            <person name="Magnuson J.K."/>
            <person name="Labbe J."/>
            <person name="Jacobson D."/>
            <person name="Doktycz M.J."/>
            <person name="Veneault-Fourrey C."/>
            <person name="Kuo A."/>
            <person name="Mondo S."/>
            <person name="Calhoun S."/>
            <person name="Riley R."/>
            <person name="Ohm R."/>
            <person name="LaButti K."/>
            <person name="Andreopoulos B."/>
            <person name="Pangilinan J."/>
            <person name="Nolan M."/>
            <person name="Tritt A."/>
            <person name="Clum A."/>
            <person name="Lipzen A."/>
            <person name="Daum C."/>
            <person name="Barry K."/>
            <person name="Grigoriev I.V."/>
            <person name="Vilgalys R."/>
        </authorList>
    </citation>
    <scope>NUCLEOTIDE SEQUENCE</scope>
    <source>
        <strain evidence="6">PMI_201</strain>
    </source>
</reference>
<dbReference type="PANTHER" id="PTHR13173:SF10">
    <property type="entry name" value="WW DOMAIN-BINDING PROTEIN 4"/>
    <property type="match status" value="1"/>
</dbReference>
<name>A0AAD4KSU4_9EURO</name>
<evidence type="ECO:0000256" key="2">
    <source>
        <dbReference type="ARBA" id="ARBA00022771"/>
    </source>
</evidence>
<sequence>MAEYWKSTPKYWCKQCQIYVRDTAFEKAQHEATGKHQGNLKRFLRDIHRSKEREERESQRTKNEVERLRNLVSGKPAAPRTDAAQTRPLASSHAPRQATAEDRKKQMAQLAEMGVAVPEEYQRDMAIAGQWKTVSERRITPVENEEDGETRRLSVGVRKRKHEGEEEEDEEAHIENKNIRKGWGAATRDYPGATDENDDLDALLSKTKVKKRDNDAESDTKSKLEDVQDNPEEKTAWTKVEPESAEPAKEETDSQEASQVQPAEGEPQETAPAVVFKKRKNKAAKR</sequence>
<evidence type="ECO:0000256" key="3">
    <source>
        <dbReference type="ARBA" id="ARBA00022833"/>
    </source>
</evidence>
<dbReference type="Gene3D" id="3.30.160.60">
    <property type="entry name" value="Classic Zinc Finger"/>
    <property type="match status" value="1"/>
</dbReference>
<feature type="domain" description="U1-type" evidence="5">
    <location>
        <begin position="8"/>
        <end position="43"/>
    </location>
</feature>
<feature type="compositionally biased region" description="Basic and acidic residues" evidence="4">
    <location>
        <begin position="44"/>
        <end position="69"/>
    </location>
</feature>
<dbReference type="GO" id="GO:0008270">
    <property type="term" value="F:zinc ion binding"/>
    <property type="evidence" value="ECO:0007669"/>
    <property type="project" value="UniProtKB-KW"/>
</dbReference>
<dbReference type="InterPro" id="IPR003604">
    <property type="entry name" value="Matrin/U1-like-C_Znf_C2H2"/>
</dbReference>
<feature type="region of interest" description="Disordered" evidence="4">
    <location>
        <begin position="138"/>
        <end position="286"/>
    </location>
</feature>
<dbReference type="Pfam" id="PF06220">
    <property type="entry name" value="zf-U1"/>
    <property type="match status" value="1"/>
</dbReference>
<feature type="compositionally biased region" description="Basic and acidic residues" evidence="4">
    <location>
        <begin position="212"/>
        <end position="252"/>
    </location>
</feature>
<dbReference type="InterPro" id="IPR013085">
    <property type="entry name" value="U1-CZ_Znf_C2H2"/>
</dbReference>
<protein>
    <submittedName>
        <fullName evidence="6">Formin binding protein</fullName>
    </submittedName>
</protein>
<keyword evidence="7" id="KW-1185">Reference proteome</keyword>
<keyword evidence="2" id="KW-0863">Zinc-finger</keyword>
<feature type="compositionally biased region" description="Basic residues" evidence="4">
    <location>
        <begin position="276"/>
        <end position="286"/>
    </location>
</feature>
<dbReference type="InterPro" id="IPR040023">
    <property type="entry name" value="WBP4"/>
</dbReference>
<evidence type="ECO:0000256" key="1">
    <source>
        <dbReference type="ARBA" id="ARBA00022723"/>
    </source>
</evidence>
<dbReference type="GO" id="GO:0003723">
    <property type="term" value="F:RNA binding"/>
    <property type="evidence" value="ECO:0007669"/>
    <property type="project" value="TreeGrafter"/>
</dbReference>
<dbReference type="GO" id="GO:0071011">
    <property type="term" value="C:precatalytic spliceosome"/>
    <property type="evidence" value="ECO:0007669"/>
    <property type="project" value="TreeGrafter"/>
</dbReference>
<evidence type="ECO:0000256" key="4">
    <source>
        <dbReference type="SAM" id="MobiDB-lite"/>
    </source>
</evidence>
<dbReference type="SUPFAM" id="SSF57667">
    <property type="entry name" value="beta-beta-alpha zinc fingers"/>
    <property type="match status" value="1"/>
</dbReference>
<accession>A0AAD4KSU4</accession>
<dbReference type="GeneID" id="70244352"/>
<evidence type="ECO:0000259" key="5">
    <source>
        <dbReference type="SMART" id="SM00451"/>
    </source>
</evidence>
<comment type="caution">
    <text evidence="6">The sequence shown here is derived from an EMBL/GenBank/DDBJ whole genome shotgun (WGS) entry which is preliminary data.</text>
</comment>
<gene>
    <name evidence="6" type="ORF">BGW36DRAFT_359342</name>
</gene>
<dbReference type="EMBL" id="JAJTJA010000006">
    <property type="protein sequence ID" value="KAH8697557.1"/>
    <property type="molecule type" value="Genomic_DNA"/>
</dbReference>
<dbReference type="PANTHER" id="PTHR13173">
    <property type="entry name" value="WW DOMAIN BINDING PROTEIN 4"/>
    <property type="match status" value="1"/>
</dbReference>
<organism evidence="6 7">
    <name type="scientific">Talaromyces proteolyticus</name>
    <dbReference type="NCBI Taxonomy" id="1131652"/>
    <lineage>
        <taxon>Eukaryota</taxon>
        <taxon>Fungi</taxon>
        <taxon>Dikarya</taxon>
        <taxon>Ascomycota</taxon>
        <taxon>Pezizomycotina</taxon>
        <taxon>Eurotiomycetes</taxon>
        <taxon>Eurotiomycetidae</taxon>
        <taxon>Eurotiales</taxon>
        <taxon>Trichocomaceae</taxon>
        <taxon>Talaromyces</taxon>
        <taxon>Talaromyces sect. Bacilispori</taxon>
    </lineage>
</organism>
<dbReference type="Proteomes" id="UP001201262">
    <property type="component" value="Unassembled WGS sequence"/>
</dbReference>
<evidence type="ECO:0000313" key="6">
    <source>
        <dbReference type="EMBL" id="KAH8697557.1"/>
    </source>
</evidence>
<feature type="region of interest" description="Disordered" evidence="4">
    <location>
        <begin position="44"/>
        <end position="107"/>
    </location>
</feature>